<dbReference type="RefSeq" id="WP_018439155.1">
    <property type="nucleotide sequence ID" value="NZ_KB890165.1"/>
</dbReference>
<evidence type="ECO:0000256" key="1">
    <source>
        <dbReference type="ARBA" id="ARBA00023015"/>
    </source>
</evidence>
<dbReference type="SMART" id="SM00421">
    <property type="entry name" value="HTH_LUXR"/>
    <property type="match status" value="1"/>
</dbReference>
<organism evidence="4 5">
    <name type="scientific">Trinickia symbiotica</name>
    <dbReference type="NCBI Taxonomy" id="863227"/>
    <lineage>
        <taxon>Bacteria</taxon>
        <taxon>Pseudomonadati</taxon>
        <taxon>Pseudomonadota</taxon>
        <taxon>Betaproteobacteria</taxon>
        <taxon>Burkholderiales</taxon>
        <taxon>Burkholderiaceae</taxon>
        <taxon>Trinickia</taxon>
    </lineage>
</organism>
<evidence type="ECO:0000256" key="2">
    <source>
        <dbReference type="ARBA" id="ARBA00023163"/>
    </source>
</evidence>
<dbReference type="SUPFAM" id="SSF46894">
    <property type="entry name" value="C-terminal effector domain of the bipartite response regulators"/>
    <property type="match status" value="1"/>
</dbReference>
<proteinExistence type="predicted"/>
<dbReference type="InterPro" id="IPR029016">
    <property type="entry name" value="GAF-like_dom_sf"/>
</dbReference>
<evidence type="ECO:0000259" key="3">
    <source>
        <dbReference type="SMART" id="SM00421"/>
    </source>
</evidence>
<gene>
    <name evidence="4" type="ORF">C0Z20_03075</name>
</gene>
<dbReference type="InterPro" id="IPR000792">
    <property type="entry name" value="Tscrpt_reg_LuxR_C"/>
</dbReference>
<evidence type="ECO:0000313" key="4">
    <source>
        <dbReference type="EMBL" id="PMS38835.1"/>
    </source>
</evidence>
<protein>
    <recommendedName>
        <fullName evidence="3">HTH luxR-type domain-containing protein</fullName>
    </recommendedName>
</protein>
<dbReference type="Proteomes" id="UP000235777">
    <property type="component" value="Unassembled WGS sequence"/>
</dbReference>
<dbReference type="InterPro" id="IPR016032">
    <property type="entry name" value="Sig_transdc_resp-reg_C-effctor"/>
</dbReference>
<dbReference type="AlphaFoldDB" id="A0A2N7XBI3"/>
<reference evidence="4 5" key="1">
    <citation type="submission" date="2018-01" db="EMBL/GenBank/DDBJ databases">
        <title>Whole genome analyses suggest that Burkholderia sensu lato contains two further novel genera in the rhizoxinica-symbiotica group Mycetohabitans gen. nov., and Trinickia gen. nov.: implications for the evolution of diazotrophy and nodulation in the Burkholderiaceae.</title>
        <authorList>
            <person name="Estrada-de los Santos P."/>
            <person name="Palmer M."/>
            <person name="Chavez-Ramirez B."/>
            <person name="Beukes C."/>
            <person name="Steenkamp E.T."/>
            <person name="Hirsch A.M."/>
            <person name="Manyaka P."/>
            <person name="Maluk M."/>
            <person name="Lafos M."/>
            <person name="Crook M."/>
            <person name="Gross E."/>
            <person name="Simon M.F."/>
            <person name="Bueno dos Reis Junior F."/>
            <person name="Poole P.S."/>
            <person name="Venter S.N."/>
            <person name="James E.K."/>
        </authorList>
    </citation>
    <scope>NUCLEOTIDE SEQUENCE [LARGE SCALE GENOMIC DNA]</scope>
    <source>
        <strain evidence="4 5">JPY 581</strain>
    </source>
</reference>
<dbReference type="Pfam" id="PF00196">
    <property type="entry name" value="GerE"/>
    <property type="match status" value="1"/>
</dbReference>
<dbReference type="GO" id="GO:0003677">
    <property type="term" value="F:DNA binding"/>
    <property type="evidence" value="ECO:0007669"/>
    <property type="project" value="InterPro"/>
</dbReference>
<dbReference type="GO" id="GO:0006355">
    <property type="term" value="P:regulation of DNA-templated transcription"/>
    <property type="evidence" value="ECO:0007669"/>
    <property type="project" value="InterPro"/>
</dbReference>
<keyword evidence="2" id="KW-0804">Transcription</keyword>
<dbReference type="Gene3D" id="1.10.10.10">
    <property type="entry name" value="Winged helix-like DNA-binding domain superfamily/Winged helix DNA-binding domain"/>
    <property type="match status" value="1"/>
</dbReference>
<sequence>MRTASITRTAAYVRHLCSLGLESTTVVPSILGALREIVGADYCNFIWASDDFELASVYSECEAAYKTLPAYQRLQRSGDVSKLIGNFPDWMTLRRQFTNSQHIDKELSRSQFYDEVLAPCHGRHFIHVLAHQGGRGWGSMILVREKGGRPFSDVEQRAINVFGEHVGHAIRRPSLEPSLFVNGFLSGSLLVDWEGRIRHQSNSADQLLLETTDTTKEYGRSSPILPSVLRELILRLNLASAGTPARPPVKQITNRWGRFVWRAYPLDDDTGCILHCQHQEPVELQLIIGAHMAGLSGRQQLVAAKLACGTSYKQLASEISVKESTVVDCVRQIYRRLDVHSVDVLARRLREEYFISRLGR</sequence>
<dbReference type="Gene3D" id="3.30.450.40">
    <property type="match status" value="1"/>
</dbReference>
<dbReference type="SUPFAM" id="SSF55781">
    <property type="entry name" value="GAF domain-like"/>
    <property type="match status" value="1"/>
</dbReference>
<dbReference type="EMBL" id="PNYC01000001">
    <property type="protein sequence ID" value="PMS38835.1"/>
    <property type="molecule type" value="Genomic_DNA"/>
</dbReference>
<dbReference type="InterPro" id="IPR036388">
    <property type="entry name" value="WH-like_DNA-bd_sf"/>
</dbReference>
<dbReference type="STRING" id="863227.GCA_000373005_00643"/>
<feature type="domain" description="HTH luxR-type" evidence="3">
    <location>
        <begin position="292"/>
        <end position="349"/>
    </location>
</feature>
<keyword evidence="5" id="KW-1185">Reference proteome</keyword>
<name>A0A2N7XBI3_9BURK</name>
<evidence type="ECO:0000313" key="5">
    <source>
        <dbReference type="Proteomes" id="UP000235777"/>
    </source>
</evidence>
<comment type="caution">
    <text evidence="4">The sequence shown here is derived from an EMBL/GenBank/DDBJ whole genome shotgun (WGS) entry which is preliminary data.</text>
</comment>
<keyword evidence="1" id="KW-0805">Transcription regulation</keyword>
<accession>A0A2N7XBI3</accession>
<dbReference type="OrthoDB" id="3623000at2"/>